<keyword evidence="3" id="KW-1185">Reference proteome</keyword>
<feature type="compositionally biased region" description="Low complexity" evidence="1">
    <location>
        <begin position="28"/>
        <end position="46"/>
    </location>
</feature>
<dbReference type="Proteomes" id="UP000055048">
    <property type="component" value="Unassembled WGS sequence"/>
</dbReference>
<reference evidence="2 3" key="1">
    <citation type="submission" date="2015-01" db="EMBL/GenBank/DDBJ databases">
        <title>Evolution of Trichinella species and genotypes.</title>
        <authorList>
            <person name="Korhonen P.K."/>
            <person name="Edoardo P."/>
            <person name="Giuseppe L.R."/>
            <person name="Gasser R.B."/>
        </authorList>
    </citation>
    <scope>NUCLEOTIDE SEQUENCE [LARGE SCALE GENOMIC DNA]</scope>
    <source>
        <strain evidence="2">ISS417</strain>
    </source>
</reference>
<protein>
    <submittedName>
        <fullName evidence="2">Uncharacterized protein</fullName>
    </submittedName>
</protein>
<dbReference type="AlphaFoldDB" id="A0A0V0UCS9"/>
<feature type="compositionally biased region" description="Basic and acidic residues" evidence="1">
    <location>
        <begin position="113"/>
        <end position="127"/>
    </location>
</feature>
<evidence type="ECO:0000313" key="2">
    <source>
        <dbReference type="EMBL" id="KRX48925.1"/>
    </source>
</evidence>
<organism evidence="2 3">
    <name type="scientific">Trichinella murrelli</name>
    <dbReference type="NCBI Taxonomy" id="144512"/>
    <lineage>
        <taxon>Eukaryota</taxon>
        <taxon>Metazoa</taxon>
        <taxon>Ecdysozoa</taxon>
        <taxon>Nematoda</taxon>
        <taxon>Enoplea</taxon>
        <taxon>Dorylaimia</taxon>
        <taxon>Trichinellida</taxon>
        <taxon>Trichinellidae</taxon>
        <taxon>Trichinella</taxon>
    </lineage>
</organism>
<comment type="caution">
    <text evidence="2">The sequence shown here is derived from an EMBL/GenBank/DDBJ whole genome shotgun (WGS) entry which is preliminary data.</text>
</comment>
<evidence type="ECO:0000313" key="3">
    <source>
        <dbReference type="Proteomes" id="UP000055048"/>
    </source>
</evidence>
<dbReference type="EMBL" id="JYDJ01000022">
    <property type="protein sequence ID" value="KRX48925.1"/>
    <property type="molecule type" value="Genomic_DNA"/>
</dbReference>
<accession>A0A0V0UCS9</accession>
<name>A0A0V0UCS9_9BILA</name>
<gene>
    <name evidence="2" type="ORF">T05_5336</name>
</gene>
<proteinExistence type="predicted"/>
<feature type="region of interest" description="Disordered" evidence="1">
    <location>
        <begin position="108"/>
        <end position="127"/>
    </location>
</feature>
<sequence>MPAQQFRRISRSNRDFTSSMTTGAHFVGAPASGSSRSSTSAATESANHNRELLRSQGPYVQYIFKSPTAKEPFIYERLYFQVKIVTSNIWQCYTHVGSVTILFRTERHRPRRRDPTRADGAQRSRTEKSSKLVELTVLWNNHRFLVLLLVPSNKTNVYSLCALIRLHSTYATVFLTARIRLAKKNLHHTVHSHLPDERTSGKLYLSIAGMDLRDVFCWKLFGEPIGFYLNLGYGIYVGCTTNLSESRLPKHENLQHAGWLYKRQKGLNWSKCV</sequence>
<feature type="region of interest" description="Disordered" evidence="1">
    <location>
        <begin position="1"/>
        <end position="50"/>
    </location>
</feature>
<evidence type="ECO:0000256" key="1">
    <source>
        <dbReference type="SAM" id="MobiDB-lite"/>
    </source>
</evidence>